<sequence>MKWRKGMWLTAMSLVLITVTACSSSGKKEVSLRVGYNLWVGSAGMYIADKKGYFKDAGLDVKLTEFASPTESAQALLTGNVDISSTTFDTAVMIKSNEQSGQDLKFFRISDQSNGADGIVTKSGINSIADLKGKTVAATIGSVNHFLLSHALQQAGLTDDDVKITNTSPEQTGPLFLTGKVDVAVTWEPYLSEAKAKGGNIIYSTKDAPDLIIDGDMTSSKLIGAQPDALRKYAEAIERGTQFYFSNPDEGAQIVADKLSTSKEDVKSMMEGVKLVTSKDGKAWLTDNHDALVKRAGEYSTFFKARDLIKTDVDGASLLSNFLYKG</sequence>
<evidence type="ECO:0000259" key="5">
    <source>
        <dbReference type="SMART" id="SM00062"/>
    </source>
</evidence>
<comment type="similarity">
    <text evidence="2">Belongs to the bacterial solute-binding protein SsuA/TauA family.</text>
</comment>
<dbReference type="PROSITE" id="PS51257">
    <property type="entry name" value="PROKAR_LIPOPROTEIN"/>
    <property type="match status" value="1"/>
</dbReference>
<dbReference type="SUPFAM" id="SSF53850">
    <property type="entry name" value="Periplasmic binding protein-like II"/>
    <property type="match status" value="1"/>
</dbReference>
<dbReference type="STRING" id="512399.A8709_20955"/>
<protein>
    <recommendedName>
        <fullName evidence="5">Solute-binding protein family 3/N-terminal domain-containing protein</fullName>
    </recommendedName>
</protein>
<dbReference type="EMBL" id="LYPC01000026">
    <property type="protein sequence ID" value="OCT12811.1"/>
    <property type="molecule type" value="Genomic_DNA"/>
</dbReference>
<gene>
    <name evidence="6" type="ORF">A8709_20955</name>
</gene>
<dbReference type="Pfam" id="PF09084">
    <property type="entry name" value="NMT1"/>
    <property type="match status" value="1"/>
</dbReference>
<dbReference type="PANTHER" id="PTHR30024:SF47">
    <property type="entry name" value="TAURINE-BINDING PERIPLASMIC PROTEIN"/>
    <property type="match status" value="1"/>
</dbReference>
<dbReference type="AlphaFoldDB" id="A0A1C0ZXI9"/>
<evidence type="ECO:0000313" key="6">
    <source>
        <dbReference type="EMBL" id="OCT12811.1"/>
    </source>
</evidence>
<evidence type="ECO:0000256" key="4">
    <source>
        <dbReference type="SAM" id="SignalP"/>
    </source>
</evidence>
<dbReference type="PANTHER" id="PTHR30024">
    <property type="entry name" value="ALIPHATIC SULFONATES-BINDING PROTEIN-RELATED"/>
    <property type="match status" value="1"/>
</dbReference>
<dbReference type="InterPro" id="IPR015168">
    <property type="entry name" value="SsuA/THI5"/>
</dbReference>
<keyword evidence="3 4" id="KW-0732">Signal</keyword>
<feature type="signal peptide" evidence="4">
    <location>
        <begin position="1"/>
        <end position="23"/>
    </location>
</feature>
<feature type="domain" description="Solute-binding protein family 3/N-terminal" evidence="5">
    <location>
        <begin position="31"/>
        <end position="248"/>
    </location>
</feature>
<keyword evidence="7" id="KW-1185">Reference proteome</keyword>
<feature type="chain" id="PRO_5008649603" description="Solute-binding protein family 3/N-terminal domain-containing protein" evidence="4">
    <location>
        <begin position="24"/>
        <end position="326"/>
    </location>
</feature>
<evidence type="ECO:0000256" key="3">
    <source>
        <dbReference type="ARBA" id="ARBA00022729"/>
    </source>
</evidence>
<evidence type="ECO:0000256" key="2">
    <source>
        <dbReference type="ARBA" id="ARBA00010742"/>
    </source>
</evidence>
<accession>A0A1C0ZXI9</accession>
<dbReference type="OrthoDB" id="9815602at2"/>
<dbReference type="Proteomes" id="UP000093309">
    <property type="component" value="Unassembled WGS sequence"/>
</dbReference>
<dbReference type="RefSeq" id="WP_065854708.1">
    <property type="nucleotide sequence ID" value="NZ_LYPC01000026.1"/>
</dbReference>
<dbReference type="Gene3D" id="3.40.190.10">
    <property type="entry name" value="Periplasmic binding protein-like II"/>
    <property type="match status" value="3"/>
</dbReference>
<proteinExistence type="inferred from homology"/>
<name>A0A1C0ZXI9_9BACL</name>
<reference evidence="7" key="1">
    <citation type="submission" date="2016-05" db="EMBL/GenBank/DDBJ databases">
        <title>Paenibacillus oryzae. sp. nov., isolated from the rice root.</title>
        <authorList>
            <person name="Zhang J."/>
            <person name="Zhang X."/>
        </authorList>
    </citation>
    <scope>NUCLEOTIDE SEQUENCE [LARGE SCALE GENOMIC DNA]</scope>
    <source>
        <strain evidence="7">KCTC13222</strain>
    </source>
</reference>
<dbReference type="GO" id="GO:0042597">
    <property type="term" value="C:periplasmic space"/>
    <property type="evidence" value="ECO:0007669"/>
    <property type="project" value="UniProtKB-SubCell"/>
</dbReference>
<evidence type="ECO:0000313" key="7">
    <source>
        <dbReference type="Proteomes" id="UP000093309"/>
    </source>
</evidence>
<comment type="caution">
    <text evidence="6">The sequence shown here is derived from an EMBL/GenBank/DDBJ whole genome shotgun (WGS) entry which is preliminary data.</text>
</comment>
<dbReference type="InterPro" id="IPR001638">
    <property type="entry name" value="Solute-binding_3/MltF_N"/>
</dbReference>
<dbReference type="SMART" id="SM00062">
    <property type="entry name" value="PBPb"/>
    <property type="match status" value="1"/>
</dbReference>
<comment type="subcellular location">
    <subcellularLocation>
        <location evidence="1">Periplasm</location>
    </subcellularLocation>
</comment>
<evidence type="ECO:0000256" key="1">
    <source>
        <dbReference type="ARBA" id="ARBA00004418"/>
    </source>
</evidence>
<organism evidence="6 7">
    <name type="scientific">Paenibacillus pectinilyticus</name>
    <dbReference type="NCBI Taxonomy" id="512399"/>
    <lineage>
        <taxon>Bacteria</taxon>
        <taxon>Bacillati</taxon>
        <taxon>Bacillota</taxon>
        <taxon>Bacilli</taxon>
        <taxon>Bacillales</taxon>
        <taxon>Paenibacillaceae</taxon>
        <taxon>Paenibacillus</taxon>
    </lineage>
</organism>